<evidence type="ECO:0000313" key="1">
    <source>
        <dbReference type="EMBL" id="SMC38095.1"/>
    </source>
</evidence>
<dbReference type="EMBL" id="FWXW01000001">
    <property type="protein sequence ID" value="SMC38095.1"/>
    <property type="molecule type" value="Genomic_DNA"/>
</dbReference>
<sequence>MTLDDIEKMDCEFLDVPTVAEYLGKNPQPVRQSIRNGVPWGYVMGNADFRIPRRAFVNYHRNGAPSPRKEAV</sequence>
<evidence type="ECO:0008006" key="3">
    <source>
        <dbReference type="Google" id="ProtNLM"/>
    </source>
</evidence>
<dbReference type="RefSeq" id="WP_084233224.1">
    <property type="nucleotide sequence ID" value="NZ_FWXW01000001.1"/>
</dbReference>
<organism evidence="1 2">
    <name type="scientific">Papillibacter cinnamivorans DSM 12816</name>
    <dbReference type="NCBI Taxonomy" id="1122930"/>
    <lineage>
        <taxon>Bacteria</taxon>
        <taxon>Bacillati</taxon>
        <taxon>Bacillota</taxon>
        <taxon>Clostridia</taxon>
        <taxon>Eubacteriales</taxon>
        <taxon>Oscillospiraceae</taxon>
        <taxon>Papillibacter</taxon>
    </lineage>
</organism>
<reference evidence="1 2" key="1">
    <citation type="submission" date="2017-04" db="EMBL/GenBank/DDBJ databases">
        <authorList>
            <person name="Afonso C.L."/>
            <person name="Miller P.J."/>
            <person name="Scott M.A."/>
            <person name="Spackman E."/>
            <person name="Goraichik I."/>
            <person name="Dimitrov K.M."/>
            <person name="Suarez D.L."/>
            <person name="Swayne D.E."/>
        </authorList>
    </citation>
    <scope>NUCLEOTIDE SEQUENCE [LARGE SCALE GENOMIC DNA]</scope>
    <source>
        <strain evidence="1 2">DSM 12816</strain>
    </source>
</reference>
<dbReference type="STRING" id="1122930.SAMN02745168_0596"/>
<dbReference type="AlphaFoldDB" id="A0A1W1YPH2"/>
<keyword evidence="2" id="KW-1185">Reference proteome</keyword>
<protein>
    <recommendedName>
        <fullName evidence="3">Helix-turn-helix domain-containing protein</fullName>
    </recommendedName>
</protein>
<dbReference type="Proteomes" id="UP000192790">
    <property type="component" value="Unassembled WGS sequence"/>
</dbReference>
<evidence type="ECO:0000313" key="2">
    <source>
        <dbReference type="Proteomes" id="UP000192790"/>
    </source>
</evidence>
<name>A0A1W1YPH2_9FIRM</name>
<accession>A0A1W1YPH2</accession>
<gene>
    <name evidence="1" type="ORF">SAMN02745168_0596</name>
</gene>
<proteinExistence type="predicted"/>